<organism evidence="1 2">
    <name type="scientific">Prevotella heparinolytica</name>
    <dbReference type="NCBI Taxonomy" id="28113"/>
    <lineage>
        <taxon>Bacteria</taxon>
        <taxon>Pseudomonadati</taxon>
        <taxon>Bacteroidota</taxon>
        <taxon>Bacteroidia</taxon>
        <taxon>Bacteroidales</taxon>
        <taxon>Bacteroidaceae</taxon>
        <taxon>Bacteroides</taxon>
    </lineage>
</organism>
<proteinExistence type="predicted"/>
<accession>A0A449I4M4</accession>
<dbReference type="RefSeq" id="WP_131752404.1">
    <property type="nucleotide sequence ID" value="NZ_CAACYH010000004.1"/>
</dbReference>
<protein>
    <submittedName>
        <fullName evidence="1">Uncharacterized protein</fullName>
    </submittedName>
</protein>
<dbReference type="EMBL" id="CAACYH010000004">
    <property type="protein sequence ID" value="VFB14405.1"/>
    <property type="molecule type" value="Genomic_DNA"/>
</dbReference>
<dbReference type="AlphaFoldDB" id="A0A449I4M4"/>
<gene>
    <name evidence="1" type="ORF">NCTC7812_01957</name>
</gene>
<evidence type="ECO:0000313" key="2">
    <source>
        <dbReference type="Proteomes" id="UP000396835"/>
    </source>
</evidence>
<dbReference type="OrthoDB" id="9945886at2"/>
<reference evidence="1 2" key="1">
    <citation type="submission" date="2019-02" db="EMBL/GenBank/DDBJ databases">
        <authorList>
            <consortium name="Pathogen Informatics"/>
        </authorList>
    </citation>
    <scope>NUCLEOTIDE SEQUENCE [LARGE SCALE GENOMIC DNA]</scope>
    <source>
        <strain evidence="1 2">3012STDY7078512</strain>
    </source>
</reference>
<name>A0A449I4M4_9BACE</name>
<evidence type="ECO:0000313" key="1">
    <source>
        <dbReference type="EMBL" id="VFB14405.1"/>
    </source>
</evidence>
<sequence length="78" mass="8622">MKELMYIKVGSSVNIGGAEYTARLSREGCKGCAFRAEAGAKHCKAHEFCMGALTPRQNPGNFYKKINNYYHEKICTAG</sequence>
<dbReference type="Proteomes" id="UP000396835">
    <property type="component" value="Unassembled WGS sequence"/>
</dbReference>